<keyword evidence="3" id="KW-1185">Reference proteome</keyword>
<sequence>MKMLLAFVAAVVIVPSTATASTKELDTAVMQAAHFSIQPMPKAARAELATAALAYWKSFDSRIPRNAPSVDEWLNKELSSNDSVRVSRVLNAPEYALRDLAELSEECVNSFDLIVQHPAAPVLTELYLWTKTLRCYRSSSGLLNNLQQAGLSDGRYDGPFSIQHFTVYHDTVTGYLANTIIDEAQNAK</sequence>
<name>A0ABT7KMU3_9HYPH</name>
<evidence type="ECO:0000313" key="3">
    <source>
        <dbReference type="Proteomes" id="UP001172630"/>
    </source>
</evidence>
<proteinExistence type="predicted"/>
<feature type="signal peptide" evidence="1">
    <location>
        <begin position="1"/>
        <end position="20"/>
    </location>
</feature>
<gene>
    <name evidence="2" type="ORF">PY650_30970</name>
</gene>
<keyword evidence="1" id="KW-0732">Signal</keyword>
<evidence type="ECO:0000313" key="2">
    <source>
        <dbReference type="EMBL" id="MDL2409962.1"/>
    </source>
</evidence>
<comment type="caution">
    <text evidence="2">The sequence shown here is derived from an EMBL/GenBank/DDBJ whole genome shotgun (WGS) entry which is preliminary data.</text>
</comment>
<dbReference type="RefSeq" id="WP_285883675.1">
    <property type="nucleotide sequence ID" value="NZ_JARFYN010000064.1"/>
</dbReference>
<organism evidence="2 3">
    <name type="scientific">Rhizobium calliandrae</name>
    <dbReference type="NCBI Taxonomy" id="1312182"/>
    <lineage>
        <taxon>Bacteria</taxon>
        <taxon>Pseudomonadati</taxon>
        <taxon>Pseudomonadota</taxon>
        <taxon>Alphaproteobacteria</taxon>
        <taxon>Hyphomicrobiales</taxon>
        <taxon>Rhizobiaceae</taxon>
        <taxon>Rhizobium/Agrobacterium group</taxon>
        <taxon>Rhizobium</taxon>
    </lineage>
</organism>
<dbReference type="EMBL" id="JARFYN010000064">
    <property type="protein sequence ID" value="MDL2409962.1"/>
    <property type="molecule type" value="Genomic_DNA"/>
</dbReference>
<dbReference type="Proteomes" id="UP001172630">
    <property type="component" value="Unassembled WGS sequence"/>
</dbReference>
<accession>A0ABT7KMU3</accession>
<evidence type="ECO:0000256" key="1">
    <source>
        <dbReference type="SAM" id="SignalP"/>
    </source>
</evidence>
<feature type="chain" id="PRO_5045054688" evidence="1">
    <location>
        <begin position="21"/>
        <end position="188"/>
    </location>
</feature>
<protein>
    <submittedName>
        <fullName evidence="2">Uncharacterized protein</fullName>
    </submittedName>
</protein>
<reference evidence="2" key="1">
    <citation type="submission" date="2023-06" db="EMBL/GenBank/DDBJ databases">
        <title>Phylogenetic Diversity of Rhizobium strains.</title>
        <authorList>
            <person name="Moura F.T."/>
            <person name="Helene L.C.F."/>
            <person name="Hungria M."/>
        </authorList>
    </citation>
    <scope>NUCLEOTIDE SEQUENCE</scope>
    <source>
        <strain evidence="2">CCGE524</strain>
    </source>
</reference>